<feature type="chain" id="PRO_5047414582" evidence="1">
    <location>
        <begin position="25"/>
        <end position="399"/>
    </location>
</feature>
<evidence type="ECO:0000256" key="1">
    <source>
        <dbReference type="SAM" id="SignalP"/>
    </source>
</evidence>
<name>A0ABU0XYR0_9BURK</name>
<dbReference type="RefSeq" id="WP_307780298.1">
    <property type="nucleotide sequence ID" value="NZ_JAVFKP010000006.1"/>
</dbReference>
<keyword evidence="3" id="KW-1185">Reference proteome</keyword>
<dbReference type="PROSITE" id="PS51318">
    <property type="entry name" value="TAT"/>
    <property type="match status" value="1"/>
</dbReference>
<dbReference type="PANTHER" id="PTHR43737">
    <property type="entry name" value="BLL7424 PROTEIN"/>
    <property type="match status" value="1"/>
</dbReference>
<evidence type="ECO:0000313" key="3">
    <source>
        <dbReference type="Proteomes" id="UP001237592"/>
    </source>
</evidence>
<evidence type="ECO:0000313" key="2">
    <source>
        <dbReference type="EMBL" id="MDQ4628730.1"/>
    </source>
</evidence>
<gene>
    <name evidence="2" type="ORF">RB624_22870</name>
</gene>
<organism evidence="2 3">
    <name type="scientific">Janthinobacterium lividum</name>
    <dbReference type="NCBI Taxonomy" id="29581"/>
    <lineage>
        <taxon>Bacteria</taxon>
        <taxon>Pseudomonadati</taxon>
        <taxon>Pseudomonadota</taxon>
        <taxon>Betaproteobacteria</taxon>
        <taxon>Burkholderiales</taxon>
        <taxon>Oxalobacteraceae</taxon>
        <taxon>Janthinobacterium</taxon>
    </lineage>
</organism>
<protein>
    <submittedName>
        <fullName evidence="2">DUF1501 domain-containing protein</fullName>
    </submittedName>
</protein>
<keyword evidence="1" id="KW-0732">Signal</keyword>
<dbReference type="PANTHER" id="PTHR43737:SF1">
    <property type="entry name" value="DUF1501 DOMAIN-CONTAINING PROTEIN"/>
    <property type="match status" value="1"/>
</dbReference>
<dbReference type="InterPro" id="IPR006311">
    <property type="entry name" value="TAT_signal"/>
</dbReference>
<dbReference type="EMBL" id="JAVFKP010000006">
    <property type="protein sequence ID" value="MDQ4628730.1"/>
    <property type="molecule type" value="Genomic_DNA"/>
</dbReference>
<sequence>MNRRDLLKALAAAPLLTHAGSLLAAPATDAKLLFVFLRGGYDANNLLVPIGSDFYYAARPNIAIAKPGEENGALALNADWALHPALRETIYPMFTGGEAAFIPFAGTTDLTRSHFETQDTIELGQEINTRRDFRSGFLNRLVQTLNGSKANPVYPAIAFTDQLPLIFQGGLQVPNMALRSVGKSGIDARQSQIIAAMYRGTPLQQPVSAGFVVRDDVTKELTGEMQAANRNAISTKGFELEAQRIARLMKDKYNIGFVDVGGWDTHVGQGGASGYLAGRFDELGRGLSAFSQEMGSAWRHTVVVVVSEFGRTFRENGNRGTDHGHGSVFWVLGGGIKGTQVAGEQVAIAQANLFQNRDMPVLNEYRVVLGGLLRRTFGLTPAQLDHVFAGVKPAELGLV</sequence>
<comment type="caution">
    <text evidence="2">The sequence shown here is derived from an EMBL/GenBank/DDBJ whole genome shotgun (WGS) entry which is preliminary data.</text>
</comment>
<proteinExistence type="predicted"/>
<dbReference type="InterPro" id="IPR010869">
    <property type="entry name" value="DUF1501"/>
</dbReference>
<feature type="signal peptide" evidence="1">
    <location>
        <begin position="1"/>
        <end position="24"/>
    </location>
</feature>
<reference evidence="2 3" key="1">
    <citation type="submission" date="2023-08" db="EMBL/GenBank/DDBJ databases">
        <title>Draft genome sequence of Janthinobacterium lividum.</title>
        <authorList>
            <person name="Chun B.H."/>
            <person name="Lee Y."/>
        </authorList>
    </citation>
    <scope>NUCLEOTIDE SEQUENCE [LARGE SCALE GENOMIC DNA]</scope>
    <source>
        <strain evidence="2 3">AMJK</strain>
    </source>
</reference>
<dbReference type="Pfam" id="PF07394">
    <property type="entry name" value="DUF1501"/>
    <property type="match status" value="1"/>
</dbReference>
<accession>A0ABU0XYR0</accession>
<dbReference type="Proteomes" id="UP001237592">
    <property type="component" value="Unassembled WGS sequence"/>
</dbReference>